<accession>A0A0J1FU32</accession>
<dbReference type="Gene3D" id="3.30.450.20">
    <property type="entry name" value="PAS domain"/>
    <property type="match status" value="1"/>
</dbReference>
<proteinExistence type="predicted"/>
<reference evidence="1 2" key="1">
    <citation type="submission" date="2015-06" db="EMBL/GenBank/DDBJ databases">
        <title>Draft genome of the moderately acidophilic sulfate reducer Candidatus Desulfosporosinus acididurans strain M1.</title>
        <authorList>
            <person name="Poehlein A."/>
            <person name="Petzsch P."/>
            <person name="Johnson B.D."/>
            <person name="Schloemann M."/>
            <person name="Daniel R."/>
            <person name="Muehling M."/>
        </authorList>
    </citation>
    <scope>NUCLEOTIDE SEQUENCE [LARGE SCALE GENOMIC DNA]</scope>
    <source>
        <strain evidence="1 2">M1</strain>
    </source>
</reference>
<dbReference type="Proteomes" id="UP000036356">
    <property type="component" value="Unassembled WGS sequence"/>
</dbReference>
<name>A0A0J1FU32_9FIRM</name>
<comment type="caution">
    <text evidence="1">The sequence shown here is derived from an EMBL/GenBank/DDBJ whole genome shotgun (WGS) entry which is preliminary data.</text>
</comment>
<dbReference type="SUPFAM" id="SSF55785">
    <property type="entry name" value="PYP-like sensor domain (PAS domain)"/>
    <property type="match status" value="1"/>
</dbReference>
<keyword evidence="2" id="KW-1185">Reference proteome</keyword>
<evidence type="ECO:0000313" key="1">
    <source>
        <dbReference type="EMBL" id="KLU66498.1"/>
    </source>
</evidence>
<gene>
    <name evidence="1" type="ORF">DEAC_c11640</name>
</gene>
<dbReference type="PATRIC" id="fig|476652.3.peg.1189"/>
<organism evidence="1 2">
    <name type="scientific">Desulfosporosinus acididurans</name>
    <dbReference type="NCBI Taxonomy" id="476652"/>
    <lineage>
        <taxon>Bacteria</taxon>
        <taxon>Bacillati</taxon>
        <taxon>Bacillota</taxon>
        <taxon>Clostridia</taxon>
        <taxon>Eubacteriales</taxon>
        <taxon>Desulfitobacteriaceae</taxon>
        <taxon>Desulfosporosinus</taxon>
    </lineage>
</organism>
<protein>
    <recommendedName>
        <fullName evidence="3">PAS domain-containing protein</fullName>
    </recommendedName>
</protein>
<evidence type="ECO:0008006" key="3">
    <source>
        <dbReference type="Google" id="ProtNLM"/>
    </source>
</evidence>
<dbReference type="InterPro" id="IPR035965">
    <property type="entry name" value="PAS-like_dom_sf"/>
</dbReference>
<dbReference type="AlphaFoldDB" id="A0A0J1FU32"/>
<sequence>MDFGEVFKDISAGLLVTDADFNVIWANKFEEQFYGKPVVGLRAIDCHREENRQKIAGFVERFKTGELKSFTKIAFGMVITYSSYFKDGEFAGMIRTRIYLPKGAEAKETAHYPE</sequence>
<evidence type="ECO:0000313" key="2">
    <source>
        <dbReference type="Proteomes" id="UP000036356"/>
    </source>
</evidence>
<dbReference type="EMBL" id="LDZY01000004">
    <property type="protein sequence ID" value="KLU66498.1"/>
    <property type="molecule type" value="Genomic_DNA"/>
</dbReference>
<dbReference type="STRING" id="476652.DEAC_c11640"/>
<dbReference type="RefSeq" id="WP_047809081.1">
    <property type="nucleotide sequence ID" value="NZ_LDZY01000004.1"/>
</dbReference>